<dbReference type="Proteomes" id="UP001589733">
    <property type="component" value="Unassembled WGS sequence"/>
</dbReference>
<dbReference type="InterPro" id="IPR012902">
    <property type="entry name" value="N_methyl_site"/>
</dbReference>
<reference evidence="6 7" key="1">
    <citation type="submission" date="2024-09" db="EMBL/GenBank/DDBJ databases">
        <authorList>
            <person name="Sun Q."/>
            <person name="Mori K."/>
        </authorList>
    </citation>
    <scope>NUCLEOTIDE SEQUENCE [LARGE SCALE GENOMIC DNA]</scope>
    <source>
        <strain evidence="6 7">JCM 13503</strain>
    </source>
</reference>
<dbReference type="InterPro" id="IPR045584">
    <property type="entry name" value="Pilin-like"/>
</dbReference>
<keyword evidence="7" id="KW-1185">Reference proteome</keyword>
<evidence type="ECO:0000256" key="2">
    <source>
        <dbReference type="ARBA" id="ARBA00004418"/>
    </source>
</evidence>
<gene>
    <name evidence="6" type="ORF">ACFFLM_14165</name>
</gene>
<evidence type="ECO:0000256" key="5">
    <source>
        <dbReference type="SAM" id="Phobius"/>
    </source>
</evidence>
<protein>
    <submittedName>
        <fullName evidence="6">PilW family protein</fullName>
    </submittedName>
</protein>
<organism evidence="6 7">
    <name type="scientific">Deinococcus oregonensis</name>
    <dbReference type="NCBI Taxonomy" id="1805970"/>
    <lineage>
        <taxon>Bacteria</taxon>
        <taxon>Thermotogati</taxon>
        <taxon>Deinococcota</taxon>
        <taxon>Deinococci</taxon>
        <taxon>Deinococcales</taxon>
        <taxon>Deinococcaceae</taxon>
        <taxon>Deinococcus</taxon>
    </lineage>
</organism>
<keyword evidence="3" id="KW-0574">Periplasm</keyword>
<proteinExistence type="predicted"/>
<keyword evidence="4" id="KW-0998">Cell outer membrane</keyword>
<dbReference type="SUPFAM" id="SSF54523">
    <property type="entry name" value="Pili subunits"/>
    <property type="match status" value="1"/>
</dbReference>
<evidence type="ECO:0000256" key="4">
    <source>
        <dbReference type="ARBA" id="ARBA00023237"/>
    </source>
</evidence>
<keyword evidence="5" id="KW-1133">Transmembrane helix</keyword>
<evidence type="ECO:0000256" key="1">
    <source>
        <dbReference type="ARBA" id="ARBA00004203"/>
    </source>
</evidence>
<comment type="caution">
    <text evidence="6">The sequence shown here is derived from an EMBL/GenBank/DDBJ whole genome shotgun (WGS) entry which is preliminary data.</text>
</comment>
<sequence length="308" mass="33233">MSVYSSAGRAVKGQADGFTLVELLVVMALSGIIMTALLGMVFSAQKLYQNDTARAAVNQDISVALNSLSNDGRQAGERMTSDFVALTVTGDPLSRVLTLRRGLLDVVLPVCKEVKAGTNTDVVFVSKNGGGSGSFPANCKDDSNESGLGIWKAYRLAQGGSVNAYIYNPKTKIGETFTYDAEDGSGQHLHKSSGKWLNDYPTEDEPRVYMLEELKYFLQANVLYLAENGGVAQPFLPNVVSFEADPYIKGALGVSTKVSTDFPLGTQTWKDLQQLNVKITATAKAGTKTVQRDYSSSFTPRNVFSADY</sequence>
<accession>A0ABV6B099</accession>
<evidence type="ECO:0000313" key="7">
    <source>
        <dbReference type="Proteomes" id="UP001589733"/>
    </source>
</evidence>
<keyword evidence="5" id="KW-0472">Membrane</keyword>
<feature type="transmembrane region" description="Helical" evidence="5">
    <location>
        <begin position="20"/>
        <end position="44"/>
    </location>
</feature>
<comment type="subcellular location">
    <subcellularLocation>
        <location evidence="1">Cell outer membrane</location>
        <topology evidence="1">Single-pass membrane protein</topology>
    </subcellularLocation>
    <subcellularLocation>
        <location evidence="2">Periplasm</location>
    </subcellularLocation>
</comment>
<keyword evidence="5" id="KW-0812">Transmembrane</keyword>
<evidence type="ECO:0000313" key="6">
    <source>
        <dbReference type="EMBL" id="MFB9993115.1"/>
    </source>
</evidence>
<dbReference type="NCBIfam" id="TIGR02532">
    <property type="entry name" value="IV_pilin_GFxxxE"/>
    <property type="match status" value="1"/>
</dbReference>
<dbReference type="RefSeq" id="WP_380011302.1">
    <property type="nucleotide sequence ID" value="NZ_JBHLYR010000045.1"/>
</dbReference>
<name>A0ABV6B099_9DEIO</name>
<dbReference type="Pfam" id="PF07963">
    <property type="entry name" value="N_methyl"/>
    <property type="match status" value="1"/>
</dbReference>
<dbReference type="EMBL" id="JBHLYR010000045">
    <property type="protein sequence ID" value="MFB9993115.1"/>
    <property type="molecule type" value="Genomic_DNA"/>
</dbReference>
<evidence type="ECO:0000256" key="3">
    <source>
        <dbReference type="ARBA" id="ARBA00022764"/>
    </source>
</evidence>